<dbReference type="InterPro" id="IPR049052">
    <property type="entry name" value="nSTAND1"/>
</dbReference>
<evidence type="ECO:0000259" key="5">
    <source>
        <dbReference type="Pfam" id="PF20703"/>
    </source>
</evidence>
<dbReference type="Proteomes" id="UP000533598">
    <property type="component" value="Unassembled WGS sequence"/>
</dbReference>
<organism evidence="6 7">
    <name type="scientific">Crossiella cryophila</name>
    <dbReference type="NCBI Taxonomy" id="43355"/>
    <lineage>
        <taxon>Bacteria</taxon>
        <taxon>Bacillati</taxon>
        <taxon>Actinomycetota</taxon>
        <taxon>Actinomycetes</taxon>
        <taxon>Pseudonocardiales</taxon>
        <taxon>Pseudonocardiaceae</taxon>
        <taxon>Crossiella</taxon>
    </lineage>
</organism>
<evidence type="ECO:0000256" key="4">
    <source>
        <dbReference type="SAM" id="MobiDB-lite"/>
    </source>
</evidence>
<feature type="repeat" description="WD" evidence="3">
    <location>
        <begin position="818"/>
        <end position="859"/>
    </location>
</feature>
<dbReference type="EMBL" id="JACHMH010000001">
    <property type="protein sequence ID" value="MBB4676229.1"/>
    <property type="molecule type" value="Genomic_DNA"/>
</dbReference>
<feature type="repeat" description="WD" evidence="3">
    <location>
        <begin position="634"/>
        <end position="675"/>
    </location>
</feature>
<dbReference type="Gene3D" id="2.130.10.10">
    <property type="entry name" value="YVTN repeat-like/Quinoprotein amine dehydrogenase"/>
    <property type="match status" value="6"/>
</dbReference>
<protein>
    <submittedName>
        <fullName evidence="6">WD40 repeat protein</fullName>
    </submittedName>
</protein>
<dbReference type="InterPro" id="IPR020472">
    <property type="entry name" value="WD40_PAC1"/>
</dbReference>
<evidence type="ECO:0000313" key="6">
    <source>
        <dbReference type="EMBL" id="MBB4676229.1"/>
    </source>
</evidence>
<evidence type="ECO:0000256" key="1">
    <source>
        <dbReference type="ARBA" id="ARBA00022574"/>
    </source>
</evidence>
<proteinExistence type="predicted"/>
<feature type="repeat" description="WD" evidence="3">
    <location>
        <begin position="864"/>
        <end position="905"/>
    </location>
</feature>
<dbReference type="PROSITE" id="PS50294">
    <property type="entry name" value="WD_REPEATS_REGION"/>
    <property type="match status" value="12"/>
</dbReference>
<feature type="repeat" description="WD" evidence="3">
    <location>
        <begin position="1232"/>
        <end position="1261"/>
    </location>
</feature>
<keyword evidence="1 3" id="KW-0853">WD repeat</keyword>
<dbReference type="InterPro" id="IPR027417">
    <property type="entry name" value="P-loop_NTPase"/>
</dbReference>
<feature type="repeat" description="WD" evidence="3">
    <location>
        <begin position="680"/>
        <end position="721"/>
    </location>
</feature>
<feature type="region of interest" description="Disordered" evidence="4">
    <location>
        <begin position="1123"/>
        <end position="1155"/>
    </location>
</feature>
<evidence type="ECO:0000256" key="3">
    <source>
        <dbReference type="PROSITE-ProRule" id="PRU00221"/>
    </source>
</evidence>
<evidence type="ECO:0000313" key="7">
    <source>
        <dbReference type="Proteomes" id="UP000533598"/>
    </source>
</evidence>
<feature type="repeat" description="WD" evidence="3">
    <location>
        <begin position="910"/>
        <end position="943"/>
    </location>
</feature>
<dbReference type="PROSITE" id="PS50082">
    <property type="entry name" value="WD_REPEATS_2"/>
    <property type="match status" value="13"/>
</dbReference>
<accession>A0A7W7C7Z5</accession>
<name>A0A7W7C7Z5_9PSEU</name>
<dbReference type="RefSeq" id="WP_185002082.1">
    <property type="nucleotide sequence ID" value="NZ_BAAAUI010000016.1"/>
</dbReference>
<dbReference type="InterPro" id="IPR036322">
    <property type="entry name" value="WD40_repeat_dom_sf"/>
</dbReference>
<dbReference type="SUPFAM" id="SSF50978">
    <property type="entry name" value="WD40 repeat-like"/>
    <property type="match status" value="2"/>
</dbReference>
<feature type="repeat" description="WD" evidence="3">
    <location>
        <begin position="772"/>
        <end position="813"/>
    </location>
</feature>
<evidence type="ECO:0000256" key="2">
    <source>
        <dbReference type="ARBA" id="ARBA00022737"/>
    </source>
</evidence>
<sequence length="1290" mass="138412">MSVVSGARAAFAERFALLYAEAGDPPLKRVAESVARARRADERGRPVQVTTQRISDWRRGRNVPARFAGLAVVLEVLIGEARTRKPVPALPGLYDREGWQKLWSAAQASPVEETEPPPPPDTALCPYRGLAAFQPEDSPHFFGRDRATAALLGLLRAEDGLAMLVGASGAGKSSLLRAGLVPALAAEAESADWPVTLITPGVNPVKELDRHLPGLAEADSAEQVHTILGEARRVIIVDQFEEVFTLCPDPEVRRCFIRLLHLAGTPGPALVVLGLRADFYGRCLDHPELVAALQHRHLVLGPMTVAELRAAVTAPARAVGLQLETGLVELLLRDLGVSERRSRARGDKDSYDAGALPLLSHALLATWQHRHGGRLTVAGYRAAGGIQGAVAATAERAWAELDAASQAAARPLLLRLVRIGEDTEDTRRRAGRDEVLDQANDRAATEAALEALVSARLITMDAESVEITHEALLRAWPRLHGWLDQDREGHLTRQRLEEDAKTWAAQDQDPSLLYRGARLQTSRQAVAGAGPTEVARQFLATSTRQWRRAVWLRRGAVAVVCVLAMIASVAAVAALSQRDDAQFRQVLAEADRVLESDPSLSAQLTLVAEALRPDDTEVRTRLLATQQLPLATSLTGHTGAVYLTAFSPDGRTLATAGYDRTARLWDVSDPTRPRQLGQPLTGHTNWLSSAVFSPDGKTLATTGADNTIRLWDVRNPAQARQLGPTLGTGAGTAYLLAFSPDGKLLATANEDRTARLWDVSDPAKPAQLGEPLAGHRGQVRALAFSPDGKLLATGSDDNTIRLWSLRDPARATPLGAPLTGHLAGLHSVAFSPNSRMLASGSDDKTVRLWDVSDPNAVVPAGPPLLGHTAQVWSVAFSPTQNLLASAAADGTARLWDISDPNAVAQFRPALSGRSNELYAVSFSPDGRGLAVGGEDGTARLWTLPHGMLLGHTLGLGTPEFRQDGRVLATSGADRTIRLWDLADPDRPGTLSVIRDGHTDAVWWTTFRGDGKVLASASTDRTIRLWDVSDPARPRPLGEPITGGQKYSLPIRFSPDGKLLAAAMDGNTIQLVDVSDPARPRPLGGRTAAHTGSITSLRFTPDGRTLISASDDRRIRLWDVGDPAAPTPIGEPLTGHTEPVRSADLSPDGKTLASGSGDNTIRLWDLTDVRHPVPGKVLTGHTEGIGQVTFSPDGKTLASGSADKTVRRWHIPDGEPVGVPLVSSFATWGSPVFSPHGGYLVTPGSDNTVRLWDVDLADVRRQVCARTKGVLTEELWKLHLPQLDFEPPCAE</sequence>
<reference evidence="6 7" key="1">
    <citation type="submission" date="2020-08" db="EMBL/GenBank/DDBJ databases">
        <title>Sequencing the genomes of 1000 actinobacteria strains.</title>
        <authorList>
            <person name="Klenk H.-P."/>
        </authorList>
    </citation>
    <scope>NUCLEOTIDE SEQUENCE [LARGE SCALE GENOMIC DNA]</scope>
    <source>
        <strain evidence="6 7">DSM 44230</strain>
    </source>
</reference>
<dbReference type="PRINTS" id="PR00320">
    <property type="entry name" value="GPROTEINBRPT"/>
</dbReference>
<feature type="repeat" description="WD" evidence="3">
    <location>
        <begin position="1177"/>
        <end position="1218"/>
    </location>
</feature>
<dbReference type="SUPFAM" id="SSF52540">
    <property type="entry name" value="P-loop containing nucleoside triphosphate hydrolases"/>
    <property type="match status" value="1"/>
</dbReference>
<dbReference type="Pfam" id="PF20703">
    <property type="entry name" value="nSTAND1"/>
    <property type="match status" value="1"/>
</dbReference>
<dbReference type="InterPro" id="IPR019775">
    <property type="entry name" value="WD40_repeat_CS"/>
</dbReference>
<comment type="caution">
    <text evidence="6">The sequence shown here is derived from an EMBL/GenBank/DDBJ whole genome shotgun (WGS) entry which is preliminary data.</text>
</comment>
<dbReference type="InterPro" id="IPR015943">
    <property type="entry name" value="WD40/YVTN_repeat-like_dom_sf"/>
</dbReference>
<gene>
    <name evidence="6" type="ORF">HNR67_002347</name>
</gene>
<dbReference type="PROSITE" id="PS00678">
    <property type="entry name" value="WD_REPEATS_1"/>
    <property type="match status" value="9"/>
</dbReference>
<feature type="repeat" description="WD" evidence="3">
    <location>
        <begin position="1132"/>
        <end position="1165"/>
    </location>
</feature>
<feature type="repeat" description="WD" evidence="3">
    <location>
        <begin position="994"/>
        <end position="1028"/>
    </location>
</feature>
<keyword evidence="7" id="KW-1185">Reference proteome</keyword>
<feature type="domain" description="Novel STAND NTPase 1" evidence="5">
    <location>
        <begin position="126"/>
        <end position="510"/>
    </location>
</feature>
<dbReference type="InterPro" id="IPR001680">
    <property type="entry name" value="WD40_rpt"/>
</dbReference>
<feature type="repeat" description="WD" evidence="3">
    <location>
        <begin position="1086"/>
        <end position="1119"/>
    </location>
</feature>
<feature type="repeat" description="WD" evidence="3">
    <location>
        <begin position="948"/>
        <end position="989"/>
    </location>
</feature>
<dbReference type="Pfam" id="PF00400">
    <property type="entry name" value="WD40"/>
    <property type="match status" value="13"/>
</dbReference>
<dbReference type="CDD" id="cd00200">
    <property type="entry name" value="WD40"/>
    <property type="match status" value="2"/>
</dbReference>
<dbReference type="SMART" id="SM00320">
    <property type="entry name" value="WD40"/>
    <property type="match status" value="14"/>
</dbReference>
<dbReference type="PANTHER" id="PTHR19848">
    <property type="entry name" value="WD40 REPEAT PROTEIN"/>
    <property type="match status" value="1"/>
</dbReference>
<dbReference type="PANTHER" id="PTHR19848:SF8">
    <property type="entry name" value="F-BOX AND WD REPEAT DOMAIN CONTAINING 7"/>
    <property type="match status" value="1"/>
</dbReference>
<feature type="repeat" description="WD" evidence="3">
    <location>
        <begin position="736"/>
        <end position="767"/>
    </location>
</feature>
<keyword evidence="2" id="KW-0677">Repeat</keyword>